<dbReference type="Proteomes" id="UP000622166">
    <property type="component" value="Unassembled WGS sequence"/>
</dbReference>
<feature type="domain" description="Gram-positive cocci surface proteins LPxTG" evidence="11">
    <location>
        <begin position="273"/>
        <end position="307"/>
    </location>
</feature>
<keyword evidence="7" id="KW-0572">Peptidoglycan-anchor</keyword>
<feature type="region of interest" description="Disordered" evidence="9">
    <location>
        <begin position="170"/>
        <end position="253"/>
    </location>
</feature>
<evidence type="ECO:0000256" key="2">
    <source>
        <dbReference type="ARBA" id="ARBA00022512"/>
    </source>
</evidence>
<keyword evidence="3" id="KW-0964">Secreted</keyword>
<dbReference type="RefSeq" id="WP_189858753.1">
    <property type="nucleotide sequence ID" value="NZ_BMVW01000004.1"/>
</dbReference>
<keyword evidence="6 8" id="KW-0034">Amyloid</keyword>
<dbReference type="EMBL" id="BMVW01000004">
    <property type="protein sequence ID" value="GGZ07165.1"/>
    <property type="molecule type" value="Genomic_DNA"/>
</dbReference>
<feature type="domain" description="Chaplin" evidence="12">
    <location>
        <begin position="39"/>
        <end position="79"/>
    </location>
</feature>
<dbReference type="AlphaFoldDB" id="A0A918PG62"/>
<comment type="subcellular location">
    <subcellularLocation>
        <location evidence="1">Secreted</location>
        <location evidence="1">Cell wall</location>
    </subcellularLocation>
</comment>
<dbReference type="PROSITE" id="PS50847">
    <property type="entry name" value="GRAM_POS_ANCHORING"/>
    <property type="match status" value="1"/>
</dbReference>
<dbReference type="InterPro" id="IPR019931">
    <property type="entry name" value="LPXTG_anchor"/>
</dbReference>
<protein>
    <recommendedName>
        <fullName evidence="15">DUF320 domain-containing protein</fullName>
    </recommendedName>
</protein>
<dbReference type="PROSITE" id="PS51884">
    <property type="entry name" value="CHAPLIN"/>
    <property type="match status" value="2"/>
</dbReference>
<gene>
    <name evidence="13" type="ORF">GCM10010365_27800</name>
</gene>
<feature type="region of interest" description="Disordered" evidence="9">
    <location>
        <begin position="112"/>
        <end position="142"/>
    </location>
</feature>
<feature type="compositionally biased region" description="Gly residues" evidence="9">
    <location>
        <begin position="112"/>
        <end position="125"/>
    </location>
</feature>
<evidence type="ECO:0000256" key="9">
    <source>
        <dbReference type="SAM" id="MobiDB-lite"/>
    </source>
</evidence>
<evidence type="ECO:0008006" key="15">
    <source>
        <dbReference type="Google" id="ProtNLM"/>
    </source>
</evidence>
<evidence type="ECO:0000256" key="8">
    <source>
        <dbReference type="PROSITE-ProRule" id="PRU01232"/>
    </source>
</evidence>
<evidence type="ECO:0000256" key="6">
    <source>
        <dbReference type="ARBA" id="ARBA00023087"/>
    </source>
</evidence>
<accession>A0A918PG62</accession>
<dbReference type="Pfam" id="PF03777">
    <property type="entry name" value="ChpA-C"/>
    <property type="match status" value="2"/>
</dbReference>
<organism evidence="13 14">
    <name type="scientific">Streptomyces poonensis</name>
    <dbReference type="NCBI Taxonomy" id="68255"/>
    <lineage>
        <taxon>Bacteria</taxon>
        <taxon>Bacillati</taxon>
        <taxon>Actinomycetota</taxon>
        <taxon>Actinomycetes</taxon>
        <taxon>Kitasatosporales</taxon>
        <taxon>Streptomycetaceae</taxon>
        <taxon>Streptomyces</taxon>
    </lineage>
</organism>
<keyword evidence="2" id="KW-0134">Cell wall</keyword>
<feature type="compositionally biased region" description="Low complexity" evidence="9">
    <location>
        <begin position="208"/>
        <end position="219"/>
    </location>
</feature>
<evidence type="ECO:0000256" key="4">
    <source>
        <dbReference type="ARBA" id="ARBA00022729"/>
    </source>
</evidence>
<keyword evidence="4 10" id="KW-0732">Signal</keyword>
<feature type="domain" description="Chaplin" evidence="12">
    <location>
        <begin position="133"/>
        <end position="173"/>
    </location>
</feature>
<evidence type="ECO:0000256" key="3">
    <source>
        <dbReference type="ARBA" id="ARBA00022525"/>
    </source>
</evidence>
<evidence type="ECO:0000313" key="13">
    <source>
        <dbReference type="EMBL" id="GGZ07165.1"/>
    </source>
</evidence>
<proteinExistence type="predicted"/>
<keyword evidence="14" id="KW-1185">Reference proteome</keyword>
<keyword evidence="5" id="KW-0130">Cell adhesion</keyword>
<feature type="signal peptide" evidence="10">
    <location>
        <begin position="1"/>
        <end position="28"/>
    </location>
</feature>
<comment type="caution">
    <text evidence="13">The sequence shown here is derived from an EMBL/GenBank/DDBJ whole genome shotgun (WGS) entry which is preliminary data.</text>
</comment>
<dbReference type="InterPro" id="IPR005528">
    <property type="entry name" value="ChpA-H"/>
</dbReference>
<name>A0A918PG62_9ACTN</name>
<evidence type="ECO:0000256" key="7">
    <source>
        <dbReference type="ARBA" id="ARBA00023088"/>
    </source>
</evidence>
<feature type="chain" id="PRO_5036816230" description="DUF320 domain-containing protein" evidence="10">
    <location>
        <begin position="29"/>
        <end position="307"/>
    </location>
</feature>
<reference evidence="13" key="1">
    <citation type="journal article" date="2014" name="Int. J. Syst. Evol. Microbiol.">
        <title>Complete genome sequence of Corynebacterium casei LMG S-19264T (=DSM 44701T), isolated from a smear-ripened cheese.</title>
        <authorList>
            <consortium name="US DOE Joint Genome Institute (JGI-PGF)"/>
            <person name="Walter F."/>
            <person name="Albersmeier A."/>
            <person name="Kalinowski J."/>
            <person name="Ruckert C."/>
        </authorList>
    </citation>
    <scope>NUCLEOTIDE SEQUENCE</scope>
    <source>
        <strain evidence="13">JCM 4815</strain>
    </source>
</reference>
<dbReference type="GO" id="GO:0007155">
    <property type="term" value="P:cell adhesion"/>
    <property type="evidence" value="ECO:0007669"/>
    <property type="project" value="UniProtKB-KW"/>
</dbReference>
<evidence type="ECO:0000256" key="5">
    <source>
        <dbReference type="ARBA" id="ARBA00022889"/>
    </source>
</evidence>
<evidence type="ECO:0000259" key="12">
    <source>
        <dbReference type="PROSITE" id="PS51884"/>
    </source>
</evidence>
<reference evidence="13" key="2">
    <citation type="submission" date="2020-09" db="EMBL/GenBank/DDBJ databases">
        <authorList>
            <person name="Sun Q."/>
            <person name="Ohkuma M."/>
        </authorList>
    </citation>
    <scope>NUCLEOTIDE SEQUENCE</scope>
    <source>
        <strain evidence="13">JCM 4815</strain>
    </source>
</reference>
<evidence type="ECO:0000256" key="1">
    <source>
        <dbReference type="ARBA" id="ARBA00004191"/>
    </source>
</evidence>
<evidence type="ECO:0000256" key="10">
    <source>
        <dbReference type="SAM" id="SignalP"/>
    </source>
</evidence>
<sequence length="307" mass="28890">MRQVTRKGLMTMAAATGVIAATGGYASADSGAQSTAANSPGVLSGNSVQAPVHAPANVCGNTVSVVGEFNPSAGNRCANGGGGAQGDDGGYGGYGGYGDGAHGDGGYGSHGDDVGYGGHGGGGSQASGVAGDSPGVATGNDVQVPVNAPVNVCGNNVQAVGIGNSTTGNECGNGAGSGDDHSGGGHPMPPGDGHENPPGDPGHPADQGTPGSPAAPGDADGAGHSGNHARPGEPGEPGRPGASGGTGDPAWDGERADLLSAQTVTQPQGIAELARTGSDLPLGLALPVGAGALLGGALLYRKARALS</sequence>
<evidence type="ECO:0000259" key="11">
    <source>
        <dbReference type="PROSITE" id="PS50847"/>
    </source>
</evidence>
<evidence type="ECO:0000313" key="14">
    <source>
        <dbReference type="Proteomes" id="UP000622166"/>
    </source>
</evidence>